<reference evidence="1 2" key="2">
    <citation type="submission" date="2018-11" db="EMBL/GenBank/DDBJ databases">
        <authorList>
            <consortium name="Pathogen Informatics"/>
        </authorList>
    </citation>
    <scope>NUCLEOTIDE SEQUENCE [LARGE SCALE GENOMIC DNA]</scope>
</reference>
<reference evidence="3" key="1">
    <citation type="submission" date="2017-02" db="UniProtKB">
        <authorList>
            <consortium name="WormBaseParasite"/>
        </authorList>
    </citation>
    <scope>IDENTIFICATION</scope>
</reference>
<dbReference type="WBParaSite" id="HDID_0000545201-mRNA-1">
    <property type="protein sequence ID" value="HDID_0000545201-mRNA-1"/>
    <property type="gene ID" value="HDID_0000545201"/>
</dbReference>
<evidence type="ECO:0000313" key="1">
    <source>
        <dbReference type="EMBL" id="VDL57768.1"/>
    </source>
</evidence>
<dbReference type="Proteomes" id="UP000274504">
    <property type="component" value="Unassembled WGS sequence"/>
</dbReference>
<dbReference type="AlphaFoldDB" id="A0A0R3SKI7"/>
<protein>
    <submittedName>
        <fullName evidence="1 3">Uncharacterized protein</fullName>
    </submittedName>
</protein>
<sequence>MGNCLSFLRRSRSKEPEAEVIILKPQGREEIDLSIQSSIEKYGRDEEPKPIRRLEKLIISPALSDGVCTTESVVMDTIIPQADVPQRTQILSQPKFIVEDLFTTSNCTMFGIESIKSEVAGSGERAGSKCIGADNSESEYEERERRAVMHRRWIRRKLASYARKFVSSLTVNDPDSWTK</sequence>
<accession>A0A0R3SKI7</accession>
<name>A0A0R3SKI7_HYMDI</name>
<organism evidence="3">
    <name type="scientific">Hymenolepis diminuta</name>
    <name type="common">Rat tapeworm</name>
    <dbReference type="NCBI Taxonomy" id="6216"/>
    <lineage>
        <taxon>Eukaryota</taxon>
        <taxon>Metazoa</taxon>
        <taxon>Spiralia</taxon>
        <taxon>Lophotrochozoa</taxon>
        <taxon>Platyhelminthes</taxon>
        <taxon>Cestoda</taxon>
        <taxon>Eucestoda</taxon>
        <taxon>Cyclophyllidea</taxon>
        <taxon>Hymenolepididae</taxon>
        <taxon>Hymenolepis</taxon>
    </lineage>
</organism>
<evidence type="ECO:0000313" key="3">
    <source>
        <dbReference type="WBParaSite" id="HDID_0000545201-mRNA-1"/>
    </source>
</evidence>
<gene>
    <name evidence="1" type="ORF">HDID_LOCUS5450</name>
</gene>
<evidence type="ECO:0000313" key="2">
    <source>
        <dbReference type="Proteomes" id="UP000274504"/>
    </source>
</evidence>
<dbReference type="OrthoDB" id="6305880at2759"/>
<proteinExistence type="predicted"/>
<dbReference type="EMBL" id="UYSG01002822">
    <property type="protein sequence ID" value="VDL57768.1"/>
    <property type="molecule type" value="Genomic_DNA"/>
</dbReference>